<dbReference type="CDD" id="cd01667">
    <property type="entry name" value="TGS_ThrRS"/>
    <property type="match status" value="1"/>
</dbReference>
<dbReference type="FunFam" id="3.30.930.10:FF:000019">
    <property type="entry name" value="Threonine--tRNA ligase"/>
    <property type="match status" value="1"/>
</dbReference>
<evidence type="ECO:0000256" key="9">
    <source>
        <dbReference type="ARBA" id="ARBA00022840"/>
    </source>
</evidence>
<evidence type="ECO:0000256" key="1">
    <source>
        <dbReference type="ARBA" id="ARBA00004496"/>
    </source>
</evidence>
<dbReference type="GO" id="GO:0000049">
    <property type="term" value="F:tRNA binding"/>
    <property type="evidence" value="ECO:0007669"/>
    <property type="project" value="UniProtKB-KW"/>
</dbReference>
<name>A0A087BA27_9BIFI</name>
<dbReference type="SMART" id="SM00863">
    <property type="entry name" value="tRNA_SAD"/>
    <property type="match status" value="1"/>
</dbReference>
<dbReference type="PRINTS" id="PR01047">
    <property type="entry name" value="TRNASYNTHTHR"/>
</dbReference>
<dbReference type="Gene3D" id="3.30.930.10">
    <property type="entry name" value="Bira Bifunctional Protein, Domain 2"/>
    <property type="match status" value="1"/>
</dbReference>
<comment type="cofactor">
    <cofactor evidence="14">
        <name>Zn(2+)</name>
        <dbReference type="ChEBI" id="CHEBI:29105"/>
    </cofactor>
    <text evidence="14">Binds 1 zinc ion per subunit.</text>
</comment>
<dbReference type="EC" id="6.1.1.3" evidence="14"/>
<comment type="caution">
    <text evidence="17">The sequence shown here is derived from an EMBL/GenBank/DDBJ whole genome shotgun (WGS) entry which is preliminary data.</text>
</comment>
<dbReference type="SUPFAM" id="SSF55186">
    <property type="entry name" value="ThrRS/AlaRS common domain"/>
    <property type="match status" value="1"/>
</dbReference>
<dbReference type="InterPro" id="IPR002320">
    <property type="entry name" value="Thr-tRNA-ligase_IIa"/>
</dbReference>
<evidence type="ECO:0000313" key="18">
    <source>
        <dbReference type="Proteomes" id="UP000029052"/>
    </source>
</evidence>
<keyword evidence="3 14" id="KW-0963">Cytoplasm</keyword>
<evidence type="ECO:0000256" key="11">
    <source>
        <dbReference type="ARBA" id="ARBA00022917"/>
    </source>
</evidence>
<dbReference type="Pfam" id="PF00587">
    <property type="entry name" value="tRNA-synt_2b"/>
    <property type="match status" value="1"/>
</dbReference>
<dbReference type="AlphaFoldDB" id="A0A087BA27"/>
<dbReference type="PROSITE" id="PS51880">
    <property type="entry name" value="TGS"/>
    <property type="match status" value="1"/>
</dbReference>
<comment type="subunit">
    <text evidence="14">Homodimer.</text>
</comment>
<dbReference type="HAMAP" id="MF_00184">
    <property type="entry name" value="Thr_tRNA_synth"/>
    <property type="match status" value="1"/>
</dbReference>
<evidence type="ECO:0000256" key="8">
    <source>
        <dbReference type="ARBA" id="ARBA00022833"/>
    </source>
</evidence>
<dbReference type="InterPro" id="IPR004154">
    <property type="entry name" value="Anticodon-bd"/>
</dbReference>
<dbReference type="RefSeq" id="WP_034250422.1">
    <property type="nucleotide sequence ID" value="NZ_JGZB01000006.1"/>
</dbReference>
<evidence type="ECO:0000256" key="3">
    <source>
        <dbReference type="ARBA" id="ARBA00022490"/>
    </source>
</evidence>
<dbReference type="Gene3D" id="3.30.54.20">
    <property type="match status" value="1"/>
</dbReference>
<keyword evidence="9 14" id="KW-0067">ATP-binding</keyword>
<dbReference type="GO" id="GO:0005737">
    <property type="term" value="C:cytoplasm"/>
    <property type="evidence" value="ECO:0007669"/>
    <property type="project" value="UniProtKB-SubCell"/>
</dbReference>
<dbReference type="GO" id="GO:0006435">
    <property type="term" value="P:threonyl-tRNA aminoacylation"/>
    <property type="evidence" value="ECO:0007669"/>
    <property type="project" value="UniProtKB-UniRule"/>
</dbReference>
<comment type="similarity">
    <text evidence="2 14">Belongs to the class-II aminoacyl-tRNA synthetase family.</text>
</comment>
<dbReference type="Gene3D" id="3.40.50.800">
    <property type="entry name" value="Anticodon-binding domain"/>
    <property type="match status" value="1"/>
</dbReference>
<evidence type="ECO:0000259" key="15">
    <source>
        <dbReference type="PROSITE" id="PS50862"/>
    </source>
</evidence>
<keyword evidence="10 14" id="KW-0694">RNA-binding</keyword>
<dbReference type="InterPro" id="IPR018163">
    <property type="entry name" value="Thr/Ala-tRNA-synth_IIc_edit"/>
</dbReference>
<organism evidence="17 18">
    <name type="scientific">Bifidobacterium magnum</name>
    <dbReference type="NCBI Taxonomy" id="1692"/>
    <lineage>
        <taxon>Bacteria</taxon>
        <taxon>Bacillati</taxon>
        <taxon>Actinomycetota</taxon>
        <taxon>Actinomycetes</taxon>
        <taxon>Bifidobacteriales</taxon>
        <taxon>Bifidobacteriaceae</taxon>
        <taxon>Bifidobacterium</taxon>
    </lineage>
</organism>
<feature type="binding site" evidence="14">
    <location>
        <position position="538"/>
    </location>
    <ligand>
        <name>Zn(2+)</name>
        <dbReference type="ChEBI" id="CHEBI:29105"/>
        <note>catalytic</note>
    </ligand>
</feature>
<dbReference type="STRING" id="1692.BMAGN_0868"/>
<protein>
    <recommendedName>
        <fullName evidence="14">Threonine--tRNA ligase</fullName>
        <ecNumber evidence="14">6.1.1.3</ecNumber>
    </recommendedName>
    <alternativeName>
        <fullName evidence="14">Threonyl-tRNA synthetase</fullName>
        <shortName evidence="14">ThrRS</shortName>
    </alternativeName>
</protein>
<accession>A0A087BA27</accession>
<feature type="binding site" evidence="14">
    <location>
        <position position="411"/>
    </location>
    <ligand>
        <name>Zn(2+)</name>
        <dbReference type="ChEBI" id="CHEBI:29105"/>
        <note>catalytic</note>
    </ligand>
</feature>
<dbReference type="InterPro" id="IPR033728">
    <property type="entry name" value="ThrRS_core"/>
</dbReference>
<dbReference type="Pfam" id="PF03129">
    <property type="entry name" value="HGTP_anticodon"/>
    <property type="match status" value="1"/>
</dbReference>
<dbReference type="InterPro" id="IPR004095">
    <property type="entry name" value="TGS"/>
</dbReference>
<evidence type="ECO:0000256" key="14">
    <source>
        <dbReference type="HAMAP-Rule" id="MF_00184"/>
    </source>
</evidence>
<dbReference type="FunFam" id="3.30.980.10:FF:000005">
    <property type="entry name" value="Threonyl-tRNA synthetase, mitochondrial"/>
    <property type="match status" value="1"/>
</dbReference>
<comment type="subcellular location">
    <subcellularLocation>
        <location evidence="1 14">Cytoplasm</location>
    </subcellularLocation>
</comment>
<dbReference type="Pfam" id="PF07973">
    <property type="entry name" value="tRNA_SAD"/>
    <property type="match status" value="1"/>
</dbReference>
<keyword evidence="8 14" id="KW-0862">Zinc</keyword>
<evidence type="ECO:0000256" key="4">
    <source>
        <dbReference type="ARBA" id="ARBA00022555"/>
    </source>
</evidence>
<dbReference type="GO" id="GO:0004829">
    <property type="term" value="F:threonine-tRNA ligase activity"/>
    <property type="evidence" value="ECO:0007669"/>
    <property type="project" value="UniProtKB-UniRule"/>
</dbReference>
<keyword evidence="7 14" id="KW-0547">Nucleotide-binding</keyword>
<dbReference type="Proteomes" id="UP000029052">
    <property type="component" value="Unassembled WGS sequence"/>
</dbReference>
<dbReference type="PANTHER" id="PTHR11451">
    <property type="entry name" value="THREONINE-TRNA LIGASE"/>
    <property type="match status" value="1"/>
</dbReference>
<dbReference type="InterPro" id="IPR045864">
    <property type="entry name" value="aa-tRNA-synth_II/BPL/LPL"/>
</dbReference>
<dbReference type="InterPro" id="IPR006195">
    <property type="entry name" value="aa-tRNA-synth_II"/>
</dbReference>
<dbReference type="NCBIfam" id="TIGR00418">
    <property type="entry name" value="thrS"/>
    <property type="match status" value="1"/>
</dbReference>
<dbReference type="CDD" id="cd00771">
    <property type="entry name" value="ThrRS_core"/>
    <property type="match status" value="1"/>
</dbReference>
<dbReference type="InterPro" id="IPR047246">
    <property type="entry name" value="ThrRS_anticodon"/>
</dbReference>
<dbReference type="InterPro" id="IPR036621">
    <property type="entry name" value="Anticodon-bd_dom_sf"/>
</dbReference>
<evidence type="ECO:0000256" key="5">
    <source>
        <dbReference type="ARBA" id="ARBA00022598"/>
    </source>
</evidence>
<dbReference type="PROSITE" id="PS50862">
    <property type="entry name" value="AA_TRNA_LIGASE_II"/>
    <property type="match status" value="1"/>
</dbReference>
<keyword evidence="6 14" id="KW-0479">Metal-binding</keyword>
<evidence type="ECO:0000256" key="7">
    <source>
        <dbReference type="ARBA" id="ARBA00022741"/>
    </source>
</evidence>
<evidence type="ECO:0000259" key="16">
    <source>
        <dbReference type="PROSITE" id="PS51880"/>
    </source>
</evidence>
<dbReference type="PANTHER" id="PTHR11451:SF44">
    <property type="entry name" value="THREONINE--TRNA LIGASE, CHLOROPLASTIC_MITOCHONDRIAL 2"/>
    <property type="match status" value="1"/>
</dbReference>
<feature type="binding site" evidence="14">
    <location>
        <position position="360"/>
    </location>
    <ligand>
        <name>Zn(2+)</name>
        <dbReference type="ChEBI" id="CHEBI:29105"/>
        <note>catalytic</note>
    </ligand>
</feature>
<dbReference type="CDD" id="cd00860">
    <property type="entry name" value="ThrRS_anticodon"/>
    <property type="match status" value="1"/>
</dbReference>
<keyword evidence="4 14" id="KW-0820">tRNA-binding</keyword>
<evidence type="ECO:0000256" key="2">
    <source>
        <dbReference type="ARBA" id="ARBA00008226"/>
    </source>
</evidence>
<dbReference type="GO" id="GO:0046872">
    <property type="term" value="F:metal ion binding"/>
    <property type="evidence" value="ECO:0007669"/>
    <property type="project" value="UniProtKB-KW"/>
</dbReference>
<comment type="catalytic activity">
    <reaction evidence="13 14">
        <text>tRNA(Thr) + L-threonine + ATP = L-threonyl-tRNA(Thr) + AMP + diphosphate + H(+)</text>
        <dbReference type="Rhea" id="RHEA:24624"/>
        <dbReference type="Rhea" id="RHEA-COMP:9670"/>
        <dbReference type="Rhea" id="RHEA-COMP:9704"/>
        <dbReference type="ChEBI" id="CHEBI:15378"/>
        <dbReference type="ChEBI" id="CHEBI:30616"/>
        <dbReference type="ChEBI" id="CHEBI:33019"/>
        <dbReference type="ChEBI" id="CHEBI:57926"/>
        <dbReference type="ChEBI" id="CHEBI:78442"/>
        <dbReference type="ChEBI" id="CHEBI:78534"/>
        <dbReference type="ChEBI" id="CHEBI:456215"/>
        <dbReference type="EC" id="6.1.1.3"/>
    </reaction>
</comment>
<dbReference type="InterPro" id="IPR002314">
    <property type="entry name" value="aa-tRNA-synt_IIb"/>
</dbReference>
<feature type="domain" description="TGS" evidence="16">
    <location>
        <begin position="1"/>
        <end position="59"/>
    </location>
</feature>
<evidence type="ECO:0000256" key="12">
    <source>
        <dbReference type="ARBA" id="ARBA00023146"/>
    </source>
</evidence>
<dbReference type="eggNOG" id="COG0441">
    <property type="taxonomic scope" value="Bacteria"/>
</dbReference>
<evidence type="ECO:0000256" key="13">
    <source>
        <dbReference type="ARBA" id="ARBA00049515"/>
    </source>
</evidence>
<proteinExistence type="inferred from homology"/>
<dbReference type="SUPFAM" id="SSF55681">
    <property type="entry name" value="Class II aaRS and biotin synthetases"/>
    <property type="match status" value="1"/>
</dbReference>
<keyword evidence="11 14" id="KW-0648">Protein biosynthesis</keyword>
<evidence type="ECO:0000256" key="10">
    <source>
        <dbReference type="ARBA" id="ARBA00022884"/>
    </source>
</evidence>
<dbReference type="Gene3D" id="3.30.980.10">
    <property type="entry name" value="Threonyl-trna Synthetase, Chain A, domain 2"/>
    <property type="match status" value="1"/>
</dbReference>
<comment type="caution">
    <text evidence="14">Lacks conserved residue(s) required for the propagation of feature annotation.</text>
</comment>
<dbReference type="SUPFAM" id="SSF52954">
    <property type="entry name" value="Class II aaRS ABD-related"/>
    <property type="match status" value="1"/>
</dbReference>
<sequence length="676" mass="76781">MAEQTISINLNGEAKEVAADITGVQLFADDKNIIAVRLNGEPRDLYTPLQDGDTIEPIALDSEDGIRIMRHSATHVMAQAVQEIFPDAKLGVGPVIENGFYYDFDVQNPFTPEDLKAIEKRMQRIIKSSQSFRRRVVTQSEAQLEEAEQPYKLELIDDKEAAIDDGIGEDVAHRELTMYDNVDREGNVVWTDLCRGPHLPNTRYIKAFKLERAAAAYWKGSEANPMLQRIYGVAFPTKDELKAYQVRLEEAAKRDHRKLGQEMDLFSFPDEIGPGLAVFHPKGAAVINAMEDYSREMHRKHHYSFVQTPHITKGGLYETSGHLQWYKDGMYPPMHLDEERDEDGNITKQGFDYYLKPMNCPMHNLIFKSRQRSYRELPLRLFEFGTVYRYEKSGVVHGLTRVRGLTQDDSHIYCTREQMKGELKNLLTFVLNLLKDFGLNDFYLELSTKDEHKFVGSDEIWEEATTTLAEVAKDSGLELVDDPGGAAFYGPKISVQARDALGRTWQVSTIQLDFNLPERFQLEYVAADGTHQRPVMIHRALFGSIERFFAILLEHYAGAFPAWLAPVQVLGVPVADEFAPHLQEFIGSMEEETVRCEIDLSDDRFGKKIRNASKSKVPFILIAGEEDVSNNAVSFRFRDGSQLNGVPIDQAKAWIMAALKSRVQINSADDFNAVEH</sequence>
<dbReference type="EMBL" id="JGZB01000006">
    <property type="protein sequence ID" value="KFI67877.1"/>
    <property type="molecule type" value="Genomic_DNA"/>
</dbReference>
<dbReference type="GO" id="GO:0005524">
    <property type="term" value="F:ATP binding"/>
    <property type="evidence" value="ECO:0007669"/>
    <property type="project" value="UniProtKB-UniRule"/>
</dbReference>
<evidence type="ECO:0000256" key="6">
    <source>
        <dbReference type="ARBA" id="ARBA00022723"/>
    </source>
</evidence>
<keyword evidence="18" id="KW-1185">Reference proteome</keyword>
<keyword evidence="5 14" id="KW-0436">Ligase</keyword>
<evidence type="ECO:0000313" key="17">
    <source>
        <dbReference type="EMBL" id="KFI67877.1"/>
    </source>
</evidence>
<reference evidence="17 18" key="1">
    <citation type="submission" date="2014-03" db="EMBL/GenBank/DDBJ databases">
        <title>Genomics of Bifidobacteria.</title>
        <authorList>
            <person name="Ventura M."/>
            <person name="Milani C."/>
            <person name="Lugli G.A."/>
        </authorList>
    </citation>
    <scope>NUCLEOTIDE SEQUENCE [LARGE SCALE GENOMIC DNA]</scope>
    <source>
        <strain evidence="17 18">LMG 11591</strain>
    </source>
</reference>
<gene>
    <name evidence="14" type="primary">thrS</name>
    <name evidence="17" type="ORF">BMAGN_0868</name>
</gene>
<keyword evidence="12 14" id="KW-0030">Aminoacyl-tRNA synthetase</keyword>
<feature type="domain" description="Aminoacyl-transfer RNA synthetases class-II family profile" evidence="15">
    <location>
        <begin position="255"/>
        <end position="561"/>
    </location>
</feature>
<dbReference type="InterPro" id="IPR012947">
    <property type="entry name" value="tRNA_SAD"/>
</dbReference>